<accession>A7F2H3</accession>
<organism evidence="1 2">
    <name type="scientific">Sclerotinia sclerotiorum (strain ATCC 18683 / 1980 / Ss-1)</name>
    <name type="common">White mold</name>
    <name type="synonym">Whetzelinia sclerotiorum</name>
    <dbReference type="NCBI Taxonomy" id="665079"/>
    <lineage>
        <taxon>Eukaryota</taxon>
        <taxon>Fungi</taxon>
        <taxon>Dikarya</taxon>
        <taxon>Ascomycota</taxon>
        <taxon>Pezizomycotina</taxon>
        <taxon>Leotiomycetes</taxon>
        <taxon>Helotiales</taxon>
        <taxon>Sclerotiniaceae</taxon>
        <taxon>Sclerotinia</taxon>
    </lineage>
</organism>
<sequence>MLGIVEVTEEDENVLILEESTLLVVNELDPLLVEDEEEDLSSEESAPSVAVELDSLFVENEEEALMVAWGHVVIPAAEVWPDPCELILEFCEDSRVDEEVDEVVSISVANSVVIIELTMVVDCWVIVKSDVYVAFAWTAKGILDPGSSLIEMSGDSIQAEGAPRVHARPARKTKPVVVFILKFVLIV</sequence>
<gene>
    <name evidence="1" type="ORF">SS1G_12120</name>
</gene>
<protein>
    <submittedName>
        <fullName evidence="1">Uncharacterized protein</fullName>
    </submittedName>
</protein>
<proteinExistence type="predicted"/>
<dbReference type="InParanoid" id="A7F2H3"/>
<dbReference type="Proteomes" id="UP000001312">
    <property type="component" value="Unassembled WGS sequence"/>
</dbReference>
<keyword evidence="2" id="KW-1185">Reference proteome</keyword>
<dbReference type="KEGG" id="ssl:SS1G_12120"/>
<reference evidence="2" key="1">
    <citation type="journal article" date="2011" name="PLoS Genet.">
        <title>Genomic analysis of the necrotrophic fungal pathogens Sclerotinia sclerotiorum and Botrytis cinerea.</title>
        <authorList>
            <person name="Amselem J."/>
            <person name="Cuomo C.A."/>
            <person name="van Kan J.A."/>
            <person name="Viaud M."/>
            <person name="Benito E.P."/>
            <person name="Couloux A."/>
            <person name="Coutinho P.M."/>
            <person name="de Vries R.P."/>
            <person name="Dyer P.S."/>
            <person name="Fillinger S."/>
            <person name="Fournier E."/>
            <person name="Gout L."/>
            <person name="Hahn M."/>
            <person name="Kohn L."/>
            <person name="Lapalu N."/>
            <person name="Plummer K.M."/>
            <person name="Pradier J.M."/>
            <person name="Quevillon E."/>
            <person name="Sharon A."/>
            <person name="Simon A."/>
            <person name="ten Have A."/>
            <person name="Tudzynski B."/>
            <person name="Tudzynski P."/>
            <person name="Wincker P."/>
            <person name="Andrew M."/>
            <person name="Anthouard V."/>
            <person name="Beever R.E."/>
            <person name="Beffa R."/>
            <person name="Benoit I."/>
            <person name="Bouzid O."/>
            <person name="Brault B."/>
            <person name="Chen Z."/>
            <person name="Choquer M."/>
            <person name="Collemare J."/>
            <person name="Cotton P."/>
            <person name="Danchin E.G."/>
            <person name="Da Silva C."/>
            <person name="Gautier A."/>
            <person name="Giraud C."/>
            <person name="Giraud T."/>
            <person name="Gonzalez C."/>
            <person name="Grossetete S."/>
            <person name="Guldener U."/>
            <person name="Henrissat B."/>
            <person name="Howlett B.J."/>
            <person name="Kodira C."/>
            <person name="Kretschmer M."/>
            <person name="Lappartient A."/>
            <person name="Leroch M."/>
            <person name="Levis C."/>
            <person name="Mauceli E."/>
            <person name="Neuveglise C."/>
            <person name="Oeser B."/>
            <person name="Pearson M."/>
            <person name="Poulain J."/>
            <person name="Poussereau N."/>
            <person name="Quesneville H."/>
            <person name="Rascle C."/>
            <person name="Schumacher J."/>
            <person name="Segurens B."/>
            <person name="Sexton A."/>
            <person name="Silva E."/>
            <person name="Sirven C."/>
            <person name="Soanes D.M."/>
            <person name="Talbot N.J."/>
            <person name="Templeton M."/>
            <person name="Yandava C."/>
            <person name="Yarden O."/>
            <person name="Zeng Q."/>
            <person name="Rollins J.A."/>
            <person name="Lebrun M.H."/>
            <person name="Dickman M."/>
        </authorList>
    </citation>
    <scope>NUCLEOTIDE SEQUENCE [LARGE SCALE GENOMIC DNA]</scope>
    <source>
        <strain evidence="2">ATCC 18683 / 1980 / Ss-1</strain>
    </source>
</reference>
<dbReference type="AlphaFoldDB" id="A7F2H3"/>
<name>A7F2H3_SCLS1</name>
<evidence type="ECO:0000313" key="1">
    <source>
        <dbReference type="EMBL" id="EDN95915.1"/>
    </source>
</evidence>
<dbReference type="HOGENOM" id="CLU_1448539_0_0_1"/>
<dbReference type="EMBL" id="CH476639">
    <property type="protein sequence ID" value="EDN95915.1"/>
    <property type="molecule type" value="Genomic_DNA"/>
</dbReference>
<dbReference type="GeneID" id="5483361"/>
<evidence type="ECO:0000313" key="2">
    <source>
        <dbReference type="Proteomes" id="UP000001312"/>
    </source>
</evidence>
<dbReference type="RefSeq" id="XP_001587091.1">
    <property type="nucleotide sequence ID" value="XM_001587041.1"/>
</dbReference>